<name>A0A497ETR5_9CREN</name>
<dbReference type="InterPro" id="IPR003767">
    <property type="entry name" value="Malate/L-lactate_DH-like"/>
</dbReference>
<dbReference type="InterPro" id="IPR043143">
    <property type="entry name" value="Mal/L-sulf/L-lact_DH-like_NADP"/>
</dbReference>
<sequence length="376" mass="40433">MKRLYEKTVPTPPSDYVRLDYVTLKQFVADVFKALGVPSEDAEVAADVLVAADLMGVDSHGVQRLKRYTGGIRMGSVNPRAEVRVVKEGEATALIDGNAGLGQVVAFKAMRLAIEKARKVGVAAVGVRNSNHFGMAGYFVLQAIKENMIGGVLTNSEALVAYTHTLSRSFGTNPVAIGAPARYPPPIIFDAAVGVVPIGKVEIYAKEGKKLPLGWVIGPDGKLLEDPKEALEKKAAVLPLGGLGEEMGGHKGAALALIVDLLSGILTGASWGKGVRHTLSDTPANVGHFIIALDIESFMPLEQFLDRVEQLKSYVKSLPKISEDSEVWIPGEKAWLTMETRKHIGIPVHRNVLKELIDEGEKAGVKFNVKMLKETA</sequence>
<dbReference type="AlphaFoldDB" id="A0A497ETR5"/>
<dbReference type="SUPFAM" id="SSF89733">
    <property type="entry name" value="L-sulfolactate dehydrogenase-like"/>
    <property type="match status" value="1"/>
</dbReference>
<comment type="caution">
    <text evidence="3">The sequence shown here is derived from an EMBL/GenBank/DDBJ whole genome shotgun (WGS) entry which is preliminary data.</text>
</comment>
<dbReference type="Gene3D" id="3.30.1370.60">
    <property type="entry name" value="Hypothetical oxidoreductase yiak, domain 2"/>
    <property type="match status" value="1"/>
</dbReference>
<keyword evidence="2" id="KW-0560">Oxidoreductase</keyword>
<evidence type="ECO:0000256" key="2">
    <source>
        <dbReference type="ARBA" id="ARBA00023002"/>
    </source>
</evidence>
<evidence type="ECO:0000313" key="3">
    <source>
        <dbReference type="EMBL" id="RLE50509.1"/>
    </source>
</evidence>
<proteinExistence type="inferred from homology"/>
<dbReference type="Pfam" id="PF02615">
    <property type="entry name" value="Ldh_2"/>
    <property type="match status" value="1"/>
</dbReference>
<dbReference type="InterPro" id="IPR036111">
    <property type="entry name" value="Mal/L-sulfo/L-lacto_DH-like_sf"/>
</dbReference>
<reference evidence="3 4" key="1">
    <citation type="submission" date="2018-06" db="EMBL/GenBank/DDBJ databases">
        <title>Extensive metabolic versatility and redundancy in microbially diverse, dynamic hydrothermal sediments.</title>
        <authorList>
            <person name="Dombrowski N."/>
            <person name="Teske A."/>
            <person name="Baker B.J."/>
        </authorList>
    </citation>
    <scope>NUCLEOTIDE SEQUENCE [LARGE SCALE GENOMIC DNA]</scope>
    <source>
        <strain evidence="3">B66_G16</strain>
    </source>
</reference>
<dbReference type="Gene3D" id="1.10.1530.10">
    <property type="match status" value="1"/>
</dbReference>
<organism evidence="3 4">
    <name type="scientific">Thermoproteota archaeon</name>
    <dbReference type="NCBI Taxonomy" id="2056631"/>
    <lineage>
        <taxon>Archaea</taxon>
        <taxon>Thermoproteota</taxon>
    </lineage>
</organism>
<dbReference type="EMBL" id="QMQV01000004">
    <property type="protein sequence ID" value="RLE50509.1"/>
    <property type="molecule type" value="Genomic_DNA"/>
</dbReference>
<dbReference type="GO" id="GO:0016491">
    <property type="term" value="F:oxidoreductase activity"/>
    <property type="evidence" value="ECO:0007669"/>
    <property type="project" value="UniProtKB-KW"/>
</dbReference>
<comment type="similarity">
    <text evidence="1">Belongs to the LDH2/MDH2 oxidoreductase family.</text>
</comment>
<dbReference type="PANTHER" id="PTHR11091">
    <property type="entry name" value="OXIDOREDUCTASE-RELATED"/>
    <property type="match status" value="1"/>
</dbReference>
<dbReference type="Proteomes" id="UP000278475">
    <property type="component" value="Unassembled WGS sequence"/>
</dbReference>
<protein>
    <submittedName>
        <fullName evidence="3">Malate dehydrogenase</fullName>
    </submittedName>
</protein>
<dbReference type="PANTHER" id="PTHR11091:SF0">
    <property type="entry name" value="MALATE DEHYDROGENASE"/>
    <property type="match status" value="1"/>
</dbReference>
<accession>A0A497ETR5</accession>
<evidence type="ECO:0000256" key="1">
    <source>
        <dbReference type="ARBA" id="ARBA00006056"/>
    </source>
</evidence>
<dbReference type="InterPro" id="IPR043144">
    <property type="entry name" value="Mal/L-sulf/L-lact_DH-like_ah"/>
</dbReference>
<gene>
    <name evidence="3" type="ORF">DRJ31_00895</name>
</gene>
<evidence type="ECO:0000313" key="4">
    <source>
        <dbReference type="Proteomes" id="UP000278475"/>
    </source>
</evidence>